<name>A0A2P8AI61_9PEZI</name>
<evidence type="ECO:0000256" key="4">
    <source>
        <dbReference type="ARBA" id="ARBA00023015"/>
    </source>
</evidence>
<dbReference type="InterPro" id="IPR051243">
    <property type="entry name" value="PcG_WD-repeat"/>
</dbReference>
<evidence type="ECO:0000256" key="3">
    <source>
        <dbReference type="ARBA" id="ARBA00022737"/>
    </source>
</evidence>
<dbReference type="Gene3D" id="2.130.10.10">
    <property type="entry name" value="YVTN repeat-like/Quinoprotein amine dehydrogenase"/>
    <property type="match status" value="1"/>
</dbReference>
<feature type="repeat" description="WD" evidence="6">
    <location>
        <begin position="154"/>
        <end position="189"/>
    </location>
</feature>
<feature type="compositionally biased region" description="Acidic residues" evidence="7">
    <location>
        <begin position="430"/>
        <end position="451"/>
    </location>
</feature>
<evidence type="ECO:0000256" key="2">
    <source>
        <dbReference type="ARBA" id="ARBA00022574"/>
    </source>
</evidence>
<feature type="compositionally biased region" description="Basic and acidic residues" evidence="7">
    <location>
        <begin position="476"/>
        <end position="490"/>
    </location>
</feature>
<comment type="caution">
    <text evidence="8">The sequence shown here is derived from an EMBL/GenBank/DDBJ whole genome shotgun (WGS) entry which is preliminary data.</text>
</comment>
<evidence type="ECO:0000256" key="7">
    <source>
        <dbReference type="SAM" id="MobiDB-lite"/>
    </source>
</evidence>
<dbReference type="STRING" id="40998.A0A2P8AI61"/>
<accession>A0A2P8AI61</accession>
<keyword evidence="9" id="KW-1185">Reference proteome</keyword>
<feature type="compositionally biased region" description="Basic residues" evidence="7">
    <location>
        <begin position="393"/>
        <end position="408"/>
    </location>
</feature>
<dbReference type="InterPro" id="IPR036322">
    <property type="entry name" value="WD40_repeat_dom_sf"/>
</dbReference>
<dbReference type="InterPro" id="IPR015943">
    <property type="entry name" value="WD40/YVTN_repeat-like_dom_sf"/>
</dbReference>
<feature type="compositionally biased region" description="Low complexity" evidence="7">
    <location>
        <begin position="462"/>
        <end position="475"/>
    </location>
</feature>
<dbReference type="EMBL" id="NHZQ01000003">
    <property type="protein sequence ID" value="PSK60162.1"/>
    <property type="molecule type" value="Genomic_DNA"/>
</dbReference>
<evidence type="ECO:0000256" key="1">
    <source>
        <dbReference type="ARBA" id="ARBA00008075"/>
    </source>
</evidence>
<organism evidence="8 9">
    <name type="scientific">Elsinoe australis</name>
    <dbReference type="NCBI Taxonomy" id="40998"/>
    <lineage>
        <taxon>Eukaryota</taxon>
        <taxon>Fungi</taxon>
        <taxon>Dikarya</taxon>
        <taxon>Ascomycota</taxon>
        <taxon>Pezizomycotina</taxon>
        <taxon>Dothideomycetes</taxon>
        <taxon>Dothideomycetidae</taxon>
        <taxon>Myriangiales</taxon>
        <taxon>Elsinoaceae</taxon>
        <taxon>Elsinoe</taxon>
    </lineage>
</organism>
<proteinExistence type="inferred from homology"/>
<feature type="region of interest" description="Disordered" evidence="7">
    <location>
        <begin position="386"/>
        <end position="532"/>
    </location>
</feature>
<dbReference type="PROSITE" id="PS00678">
    <property type="entry name" value="WD_REPEATS_1"/>
    <property type="match status" value="1"/>
</dbReference>
<dbReference type="InterPro" id="IPR001680">
    <property type="entry name" value="WD40_rpt"/>
</dbReference>
<dbReference type="SMART" id="SM00320">
    <property type="entry name" value="WD40"/>
    <property type="match status" value="4"/>
</dbReference>
<dbReference type="OrthoDB" id="7318948at2759"/>
<dbReference type="PROSITE" id="PS50082">
    <property type="entry name" value="WD_REPEATS_2"/>
    <property type="match status" value="2"/>
</dbReference>
<reference evidence="8 9" key="1">
    <citation type="submission" date="2017-05" db="EMBL/GenBank/DDBJ databases">
        <title>Draft genome sequence of Elsinoe australis.</title>
        <authorList>
            <person name="Cheng Q."/>
        </authorList>
    </citation>
    <scope>NUCLEOTIDE SEQUENCE [LARGE SCALE GENOMIC DNA]</scope>
    <source>
        <strain evidence="8 9">NL1</strain>
    </source>
</reference>
<evidence type="ECO:0000256" key="5">
    <source>
        <dbReference type="ARBA" id="ARBA00023163"/>
    </source>
</evidence>
<dbReference type="AlphaFoldDB" id="A0A2P8AI61"/>
<dbReference type="PANTHER" id="PTHR10253">
    <property type="entry name" value="POLYCOMB PROTEIN"/>
    <property type="match status" value="1"/>
</dbReference>
<dbReference type="InterPro" id="IPR019775">
    <property type="entry name" value="WD40_repeat_CS"/>
</dbReference>
<dbReference type="SUPFAM" id="SSF50978">
    <property type="entry name" value="WD40 repeat-like"/>
    <property type="match status" value="1"/>
</dbReference>
<keyword evidence="2 6" id="KW-0853">WD repeat</keyword>
<sequence length="593" mass="64990">MLPTGQFPVLHAVTRLAAQANTPRRKPPRKNVVLDDADEQDQQDDALPLPAVFHNNFQACIYDVKFYPYAQPEEDPVFAVVAARDVYVYRPTSDPKDPVEMLRVFRDPKADASLNSLVWSQDLKSGDPLLCFGGAGSGNIKIVNVVKNEFVRSLTGHGGAINDLAISPLSPNILASASADYSIRIWNLDPALHKQPCAAILASPDAHKQPVLAIAFHPEGKYLLSGGTDTMINLWAVPEVPGQKAGTDKIDKNFFPLFSSTEIHPDYVDCLRFHGDLILSHAASTNLEDKAKGNCILLWKIDGFSSAAPVPDKPPIAEPGKWTRSAFGGRFQRLLTFDMPNSSPFYMRFSLFDRPDYHPILVMGNEKSRFSFWDLYALEAGSEVSTTELSGPRKYKKKRGGYRPRRSLLQRDTSVSTTKESETPGPGNDSEGDDYETAAEDNDDEPSENESEQTPALDSEYAASSAAGRTSAAQSESRDVSMTRANDESRASTTPGPSASLRASTKPSPKKRPKGKSTQQKARESRFDISDPFRPIQPHFTLTVPKYNFTVRQVAWSNCGKWCVATGEVGIMCVFRRWVEGGRAVGDAAGGGG</sequence>
<dbReference type="Pfam" id="PF00400">
    <property type="entry name" value="WD40"/>
    <property type="match status" value="2"/>
</dbReference>
<keyword evidence="5" id="KW-0804">Transcription</keyword>
<feature type="compositionally biased region" description="Polar residues" evidence="7">
    <location>
        <begin position="491"/>
        <end position="503"/>
    </location>
</feature>
<protein>
    <submittedName>
        <fullName evidence="8">Uncharacterized protein</fullName>
    </submittedName>
</protein>
<keyword evidence="3" id="KW-0677">Repeat</keyword>
<keyword evidence="4" id="KW-0805">Transcription regulation</keyword>
<dbReference type="Proteomes" id="UP000243723">
    <property type="component" value="Unassembled WGS sequence"/>
</dbReference>
<evidence type="ECO:0000313" key="9">
    <source>
        <dbReference type="Proteomes" id="UP000243723"/>
    </source>
</evidence>
<comment type="similarity">
    <text evidence="1">Belongs to the WD repeat ESC family.</text>
</comment>
<evidence type="ECO:0000313" key="8">
    <source>
        <dbReference type="EMBL" id="PSK60162.1"/>
    </source>
</evidence>
<gene>
    <name evidence="8" type="ORF">B9Z65_1060</name>
</gene>
<feature type="repeat" description="WD" evidence="6">
    <location>
        <begin position="204"/>
        <end position="235"/>
    </location>
</feature>
<dbReference type="PROSITE" id="PS50294">
    <property type="entry name" value="WD_REPEATS_REGION"/>
    <property type="match status" value="2"/>
</dbReference>
<evidence type="ECO:0000256" key="6">
    <source>
        <dbReference type="PROSITE-ProRule" id="PRU00221"/>
    </source>
</evidence>
<feature type="compositionally biased region" description="Basic and acidic residues" evidence="7">
    <location>
        <begin position="521"/>
        <end position="531"/>
    </location>
</feature>